<feature type="domain" description="HIRAN" evidence="4">
    <location>
        <begin position="36"/>
        <end position="78"/>
    </location>
</feature>
<accession>A0A1G7M8S8</accession>
<dbReference type="EMBL" id="FNBI01000004">
    <property type="protein sequence ID" value="SDF58125.1"/>
    <property type="molecule type" value="Genomic_DNA"/>
</dbReference>
<evidence type="ECO:0000259" key="4">
    <source>
        <dbReference type="Pfam" id="PF08797"/>
    </source>
</evidence>
<keyword evidence="1" id="KW-0479">Metal-binding</keyword>
<protein>
    <submittedName>
        <fullName evidence="5">HIRAN domain-containing protein</fullName>
    </submittedName>
</protein>
<feature type="compositionally biased region" description="Acidic residues" evidence="3">
    <location>
        <begin position="131"/>
        <end position="147"/>
    </location>
</feature>
<dbReference type="Proteomes" id="UP000323502">
    <property type="component" value="Unassembled WGS sequence"/>
</dbReference>
<dbReference type="InterPro" id="IPR014905">
    <property type="entry name" value="HIRAN"/>
</dbReference>
<sequence length="147" mass="15416">MVRGSTYIAVMQELTLTVVGIDFPNADGSNRRSEAMMTLPGEPVSLKPEPKNRHDANAIAVIGSRGVQIGYLSAERAPLIGARIGRGEEVSAVFQGLAGACAYIRVRFGGGMPTLPTKAPGSSSIDKPVADDPDGFYPDDDGPEWGA</sequence>
<evidence type="ECO:0000256" key="2">
    <source>
        <dbReference type="ARBA" id="ARBA00022801"/>
    </source>
</evidence>
<feature type="region of interest" description="Disordered" evidence="3">
    <location>
        <begin position="115"/>
        <end position="147"/>
    </location>
</feature>
<dbReference type="Pfam" id="PF08797">
    <property type="entry name" value="HIRAN"/>
    <property type="match status" value="1"/>
</dbReference>
<evidence type="ECO:0000256" key="1">
    <source>
        <dbReference type="ARBA" id="ARBA00022723"/>
    </source>
</evidence>
<evidence type="ECO:0000256" key="3">
    <source>
        <dbReference type="SAM" id="MobiDB-lite"/>
    </source>
</evidence>
<evidence type="ECO:0000313" key="6">
    <source>
        <dbReference type="Proteomes" id="UP000323502"/>
    </source>
</evidence>
<gene>
    <name evidence="5" type="ORF">SAMN05216557_104108</name>
</gene>
<organism evidence="5 6">
    <name type="scientific">Sphingomonas carotinifaciens</name>
    <dbReference type="NCBI Taxonomy" id="1166323"/>
    <lineage>
        <taxon>Bacteria</taxon>
        <taxon>Pseudomonadati</taxon>
        <taxon>Pseudomonadota</taxon>
        <taxon>Alphaproteobacteria</taxon>
        <taxon>Sphingomonadales</taxon>
        <taxon>Sphingomonadaceae</taxon>
        <taxon>Sphingomonas</taxon>
    </lineage>
</organism>
<dbReference type="GO" id="GO:0003676">
    <property type="term" value="F:nucleic acid binding"/>
    <property type="evidence" value="ECO:0007669"/>
    <property type="project" value="InterPro"/>
</dbReference>
<proteinExistence type="predicted"/>
<keyword evidence="2" id="KW-0378">Hydrolase</keyword>
<keyword evidence="6" id="KW-1185">Reference proteome</keyword>
<evidence type="ECO:0000313" key="5">
    <source>
        <dbReference type="EMBL" id="SDF58125.1"/>
    </source>
</evidence>
<dbReference type="GO" id="GO:0016818">
    <property type="term" value="F:hydrolase activity, acting on acid anhydrides, in phosphorus-containing anhydrides"/>
    <property type="evidence" value="ECO:0007669"/>
    <property type="project" value="InterPro"/>
</dbReference>
<name>A0A1G7M8S8_9SPHN</name>
<dbReference type="GO" id="GO:0008270">
    <property type="term" value="F:zinc ion binding"/>
    <property type="evidence" value="ECO:0007669"/>
    <property type="project" value="InterPro"/>
</dbReference>
<dbReference type="AlphaFoldDB" id="A0A1G7M8S8"/>
<reference evidence="5 6" key="1">
    <citation type="submission" date="2016-10" db="EMBL/GenBank/DDBJ databases">
        <authorList>
            <person name="Varghese N."/>
            <person name="Submissions S."/>
        </authorList>
    </citation>
    <scope>NUCLEOTIDE SEQUENCE [LARGE SCALE GENOMIC DNA]</scope>
    <source>
        <strain evidence="5 6">S7-754</strain>
    </source>
</reference>
<dbReference type="Gene3D" id="3.30.70.2330">
    <property type="match status" value="1"/>
</dbReference>